<keyword evidence="2" id="KW-0812">Transmembrane</keyword>
<evidence type="ECO:0000313" key="4">
    <source>
        <dbReference type="Proteomes" id="UP000001542"/>
    </source>
</evidence>
<keyword evidence="2" id="KW-0472">Membrane</keyword>
<dbReference type="AlphaFoldDB" id="A2DA48"/>
<protein>
    <submittedName>
        <fullName evidence="3">Uncharacterized protein</fullName>
    </submittedName>
</protein>
<gene>
    <name evidence="3" type="ORF">TVAG_476250</name>
</gene>
<reference evidence="3" key="2">
    <citation type="journal article" date="2007" name="Science">
        <title>Draft genome sequence of the sexually transmitted pathogen Trichomonas vaginalis.</title>
        <authorList>
            <person name="Carlton J.M."/>
            <person name="Hirt R.P."/>
            <person name="Silva J.C."/>
            <person name="Delcher A.L."/>
            <person name="Schatz M."/>
            <person name="Zhao Q."/>
            <person name="Wortman J.R."/>
            <person name="Bidwell S.L."/>
            <person name="Alsmark U.C.M."/>
            <person name="Besteiro S."/>
            <person name="Sicheritz-Ponten T."/>
            <person name="Noel C.J."/>
            <person name="Dacks J.B."/>
            <person name="Foster P.G."/>
            <person name="Simillion C."/>
            <person name="Van de Peer Y."/>
            <person name="Miranda-Saavedra D."/>
            <person name="Barton G.J."/>
            <person name="Westrop G.D."/>
            <person name="Mueller S."/>
            <person name="Dessi D."/>
            <person name="Fiori P.L."/>
            <person name="Ren Q."/>
            <person name="Paulsen I."/>
            <person name="Zhang H."/>
            <person name="Bastida-Corcuera F.D."/>
            <person name="Simoes-Barbosa A."/>
            <person name="Brown M.T."/>
            <person name="Hayes R.D."/>
            <person name="Mukherjee M."/>
            <person name="Okumura C.Y."/>
            <person name="Schneider R."/>
            <person name="Smith A.J."/>
            <person name="Vanacova S."/>
            <person name="Villalvazo M."/>
            <person name="Haas B.J."/>
            <person name="Pertea M."/>
            <person name="Feldblyum T.V."/>
            <person name="Utterback T.R."/>
            <person name="Shu C.L."/>
            <person name="Osoegawa K."/>
            <person name="de Jong P.J."/>
            <person name="Hrdy I."/>
            <person name="Horvathova L."/>
            <person name="Zubacova Z."/>
            <person name="Dolezal P."/>
            <person name="Malik S.B."/>
            <person name="Logsdon J.M. Jr."/>
            <person name="Henze K."/>
            <person name="Gupta A."/>
            <person name="Wang C.C."/>
            <person name="Dunne R.L."/>
            <person name="Upcroft J.A."/>
            <person name="Upcroft P."/>
            <person name="White O."/>
            <person name="Salzberg S.L."/>
            <person name="Tang P."/>
            <person name="Chiu C.-H."/>
            <person name="Lee Y.-S."/>
            <person name="Embley T.M."/>
            <person name="Coombs G.H."/>
            <person name="Mottram J.C."/>
            <person name="Tachezy J."/>
            <person name="Fraser-Liggett C.M."/>
            <person name="Johnson P.J."/>
        </authorList>
    </citation>
    <scope>NUCLEOTIDE SEQUENCE [LARGE SCALE GENOMIC DNA]</scope>
    <source>
        <strain evidence="3">G3</strain>
    </source>
</reference>
<accession>A2DA48</accession>
<feature type="region of interest" description="Disordered" evidence="1">
    <location>
        <begin position="56"/>
        <end position="92"/>
    </location>
</feature>
<dbReference type="KEGG" id="tva:5468255"/>
<name>A2DA48_TRIV3</name>
<sequence>MTTITKTLNALSSPIYQWTYRQSKISIYNMLCFFGLFIVALSYWIRREGMLMPNQVHDEGQADDKYSNTNDMKYKYGRTSSSGSQSYSNSYHSYSNREYSTYSYKSYSRKYSDYYDPEEK</sequence>
<dbReference type="RefSeq" id="XP_001583682.1">
    <property type="nucleotide sequence ID" value="XM_001583632.1"/>
</dbReference>
<dbReference type="InParanoid" id="A2DA48"/>
<feature type="transmembrane region" description="Helical" evidence="2">
    <location>
        <begin position="25"/>
        <end position="45"/>
    </location>
</feature>
<organism evidence="3 4">
    <name type="scientific">Trichomonas vaginalis (strain ATCC PRA-98 / G3)</name>
    <dbReference type="NCBI Taxonomy" id="412133"/>
    <lineage>
        <taxon>Eukaryota</taxon>
        <taxon>Metamonada</taxon>
        <taxon>Parabasalia</taxon>
        <taxon>Trichomonadida</taxon>
        <taxon>Trichomonadidae</taxon>
        <taxon>Trichomonas</taxon>
    </lineage>
</organism>
<dbReference type="VEuPathDB" id="TrichDB:TVAG_476250"/>
<reference evidence="3" key="1">
    <citation type="submission" date="2006-10" db="EMBL/GenBank/DDBJ databases">
        <authorList>
            <person name="Amadeo P."/>
            <person name="Zhao Q."/>
            <person name="Wortman J."/>
            <person name="Fraser-Liggett C."/>
            <person name="Carlton J."/>
        </authorList>
    </citation>
    <scope>NUCLEOTIDE SEQUENCE</scope>
    <source>
        <strain evidence="3">G3</strain>
    </source>
</reference>
<dbReference type="VEuPathDB" id="TrichDB:TVAGG3_0266250"/>
<evidence type="ECO:0000256" key="1">
    <source>
        <dbReference type="SAM" id="MobiDB-lite"/>
    </source>
</evidence>
<dbReference type="Proteomes" id="UP000001542">
    <property type="component" value="Unassembled WGS sequence"/>
</dbReference>
<keyword evidence="2" id="KW-1133">Transmembrane helix</keyword>
<feature type="compositionally biased region" description="Basic and acidic residues" evidence="1">
    <location>
        <begin position="56"/>
        <end position="66"/>
    </location>
</feature>
<dbReference type="EMBL" id="DS113182">
    <property type="protein sequence ID" value="EAY22696.1"/>
    <property type="molecule type" value="Genomic_DNA"/>
</dbReference>
<feature type="compositionally biased region" description="Low complexity" evidence="1">
    <location>
        <begin position="77"/>
        <end position="92"/>
    </location>
</feature>
<keyword evidence="4" id="KW-1185">Reference proteome</keyword>
<evidence type="ECO:0000313" key="3">
    <source>
        <dbReference type="EMBL" id="EAY22696.1"/>
    </source>
</evidence>
<proteinExistence type="predicted"/>
<evidence type="ECO:0000256" key="2">
    <source>
        <dbReference type="SAM" id="Phobius"/>
    </source>
</evidence>